<evidence type="ECO:0000256" key="1">
    <source>
        <dbReference type="ARBA" id="ARBA00022729"/>
    </source>
</evidence>
<evidence type="ECO:0000313" key="5">
    <source>
        <dbReference type="Proteomes" id="UP000447545"/>
    </source>
</evidence>
<organism evidence="4 5">
    <name type="scientific">Winogradskyella ouciana</name>
    <dbReference type="NCBI Taxonomy" id="2608631"/>
    <lineage>
        <taxon>Bacteria</taxon>
        <taxon>Pseudomonadati</taxon>
        <taxon>Bacteroidota</taxon>
        <taxon>Flavobacteriia</taxon>
        <taxon>Flavobacteriales</taxon>
        <taxon>Flavobacteriaceae</taxon>
        <taxon>Winogradskyella</taxon>
    </lineage>
</organism>
<protein>
    <submittedName>
        <fullName evidence="4">T9SS sorting signal type C domain-containing protein</fullName>
    </submittedName>
</protein>
<sequence>MKTHYYLITTILTVCVTSLNAQISNHGDLKIVSGTDVKFTDEYVNNGNHNSDGNLQLNNNFINNGSTVANSGTTFFKSATNNLIQISGTADTVNFYNLELDVTAANTKGVRVEDNRVLNLQNSLYLKNGDLRLMGESQLIQMHSGSNTNTFGAGKLLKDQQGESSVYKYNYWSSPVNRSAVFSIASCLFDGSDADLNPFSPQAINLNNGAPYNGLPSVTDVSGNVTNALTINKYWLYTYMFGNGSYADWLHIDENTTLNPGQGYTMKGTGTSSSYQNYVFYGEPNNGDYTFTINSGEHALLGNPYPSALDADQFLTDNASVVDALYFWVDGGSTSHYLTDYLGGYGVKNLTGGTPPSVASPLIYGIGTSGSVTSPTQYVSVGQGFFVQASSNGTIQFNNAQRAYKTESSTETTFYRLNSNANDLNKYIRIGYENPGGFHRQLLLGFLPNSGANLDYNMGYDAKMFDLRDNDAYFIIEDNDDLQYVIQGVGEFATQMEFPLGIKISELGNHKITIDALENFNHSVYLRDTYTNTEIDLTASDYEFSLPIGVYNNRFVIAFEALNDLHIDDNSLKMLQVFYNGSESIVVKNDKNIHIDRIEIYNTLGQLVLEKQDNLNNNSTITIPFAHPNGIYIVDVKSDNTQKSTKILKY</sequence>
<dbReference type="Pfam" id="PF18962">
    <property type="entry name" value="Por_Secre_tail"/>
    <property type="match status" value="1"/>
</dbReference>
<dbReference type="NCBIfam" id="NF033708">
    <property type="entry name" value="T9SS_Cterm_ChiA"/>
    <property type="match status" value="1"/>
</dbReference>
<reference evidence="4 5" key="1">
    <citation type="submission" date="2019-11" db="EMBL/GenBank/DDBJ databases">
        <title>Winogradskyella ouciana sp. nov., isolated from the hadal seawater of the Mariana Trench.</title>
        <authorList>
            <person name="Liu R."/>
        </authorList>
    </citation>
    <scope>NUCLEOTIDE SEQUENCE [LARGE SCALE GENOMIC DNA]</scope>
    <source>
        <strain evidence="4 5">ZXX205</strain>
    </source>
</reference>
<dbReference type="RefSeq" id="WP_155088179.1">
    <property type="nucleotide sequence ID" value="NZ_WJYA01000004.1"/>
</dbReference>
<dbReference type="Proteomes" id="UP000447545">
    <property type="component" value="Unassembled WGS sequence"/>
</dbReference>
<evidence type="ECO:0000259" key="3">
    <source>
        <dbReference type="Pfam" id="PF18962"/>
    </source>
</evidence>
<evidence type="ECO:0000256" key="2">
    <source>
        <dbReference type="SAM" id="SignalP"/>
    </source>
</evidence>
<gene>
    <name evidence="4" type="ORF">F1003_05310</name>
</gene>
<feature type="chain" id="PRO_5029882215" evidence="2">
    <location>
        <begin position="22"/>
        <end position="650"/>
    </location>
</feature>
<keyword evidence="1 2" id="KW-0732">Signal</keyword>
<dbReference type="InterPro" id="IPR026444">
    <property type="entry name" value="Secre_tail"/>
</dbReference>
<dbReference type="EMBL" id="WJYA01000004">
    <property type="protein sequence ID" value="MTE26347.1"/>
    <property type="molecule type" value="Genomic_DNA"/>
</dbReference>
<feature type="signal peptide" evidence="2">
    <location>
        <begin position="1"/>
        <end position="21"/>
    </location>
</feature>
<evidence type="ECO:0000313" key="4">
    <source>
        <dbReference type="EMBL" id="MTE26347.1"/>
    </source>
</evidence>
<proteinExistence type="predicted"/>
<comment type="caution">
    <text evidence="4">The sequence shown here is derived from an EMBL/GenBank/DDBJ whole genome shotgun (WGS) entry which is preliminary data.</text>
</comment>
<accession>A0A7K1GAM3</accession>
<keyword evidence="5" id="KW-1185">Reference proteome</keyword>
<dbReference type="NCBIfam" id="TIGR04183">
    <property type="entry name" value="Por_Secre_tail"/>
    <property type="match status" value="1"/>
</dbReference>
<name>A0A7K1GAM3_9FLAO</name>
<feature type="domain" description="Secretion system C-terminal sorting" evidence="3">
    <location>
        <begin position="589"/>
        <end position="647"/>
    </location>
</feature>
<dbReference type="AlphaFoldDB" id="A0A7K1GAM3"/>